<dbReference type="Proteomes" id="UP000010319">
    <property type="component" value="Unassembled WGS sequence"/>
</dbReference>
<gene>
    <name evidence="1" type="ORF">yberc0001_3500</name>
</gene>
<comment type="caution">
    <text evidence="1">The sequence shown here is derived from an EMBL/GenBank/DDBJ whole genome shotgun (WGS) entry which is preliminary data.</text>
</comment>
<sequence>MKKIYYTFIAIVICVIYLIKSSPKIIIPPQNYNILNPGTVKQPDYYQQ</sequence>
<reference evidence="1" key="1">
    <citation type="submission" date="2008-12" db="EMBL/GenBank/DDBJ databases">
        <title>Annotation of the Yersinia bercovieri ATCC 43970 genome.</title>
        <authorList>
            <person name="Read T.D."/>
            <person name="Akmal A."/>
            <person name="Bishop-Lilly K."/>
            <person name="Chen P.E."/>
            <person name="Cook C."/>
            <person name="Kiley M.P."/>
            <person name="Lentz S."/>
            <person name="Mateczun A."/>
            <person name="Nagarajan N."/>
            <person name="Nolan N."/>
            <person name="Osborne B.I."/>
            <person name="Pop M."/>
            <person name="Sozhamannan S."/>
            <person name="Stewart A.C."/>
            <person name="Sulakvelidze A."/>
            <person name="Thomason B."/>
            <person name="Willner K."/>
            <person name="Zwick M.E."/>
        </authorList>
    </citation>
    <scope>NUCLEOTIDE SEQUENCE [LARGE SCALE GENOMIC DNA]</scope>
    <source>
        <strain evidence="1">ATCC 43970</strain>
    </source>
</reference>
<keyword evidence="2" id="KW-1185">Reference proteome</keyword>
<evidence type="ECO:0000313" key="1">
    <source>
        <dbReference type="EMBL" id="EEQ07188.1"/>
    </source>
</evidence>
<protein>
    <submittedName>
        <fullName evidence="1">Uncharacterized protein</fullName>
    </submittedName>
</protein>
<dbReference type="EMBL" id="AALC02000015">
    <property type="protein sequence ID" value="EEQ07188.1"/>
    <property type="molecule type" value="Genomic_DNA"/>
</dbReference>
<accession>A0ABM9Y0J8</accession>
<proteinExistence type="predicted"/>
<name>A0ABM9Y0J8_YERBE</name>
<organism evidence="1 2">
    <name type="scientific">Yersinia bercovieri ATCC 43970</name>
    <dbReference type="NCBI Taxonomy" id="349968"/>
    <lineage>
        <taxon>Bacteria</taxon>
        <taxon>Pseudomonadati</taxon>
        <taxon>Pseudomonadota</taxon>
        <taxon>Gammaproteobacteria</taxon>
        <taxon>Enterobacterales</taxon>
        <taxon>Yersiniaceae</taxon>
        <taxon>Yersinia</taxon>
    </lineage>
</organism>
<evidence type="ECO:0000313" key="2">
    <source>
        <dbReference type="Proteomes" id="UP000010319"/>
    </source>
</evidence>